<name>X0YA44_9ZZZZ</name>
<protein>
    <recommendedName>
        <fullName evidence="2">DUF4139 domain-containing protein</fullName>
    </recommendedName>
</protein>
<proteinExistence type="predicted"/>
<comment type="caution">
    <text evidence="1">The sequence shown here is derived from an EMBL/GenBank/DDBJ whole genome shotgun (WGS) entry which is preliminary data.</text>
</comment>
<dbReference type="PANTHER" id="PTHR38075">
    <property type="entry name" value="DUF4139 DOMAIN-CONTAINING PROTEIN"/>
    <property type="match status" value="1"/>
</dbReference>
<gene>
    <name evidence="1" type="ORF">S01H1_81247</name>
</gene>
<dbReference type="EMBL" id="BARS01054954">
    <property type="protein sequence ID" value="GAG52710.1"/>
    <property type="molecule type" value="Genomic_DNA"/>
</dbReference>
<organism evidence="1">
    <name type="scientific">marine sediment metagenome</name>
    <dbReference type="NCBI Taxonomy" id="412755"/>
    <lineage>
        <taxon>unclassified sequences</taxon>
        <taxon>metagenomes</taxon>
        <taxon>ecological metagenomes</taxon>
    </lineage>
</organism>
<dbReference type="AlphaFoldDB" id="X0YA44"/>
<dbReference type="PANTHER" id="PTHR38075:SF1">
    <property type="entry name" value="DUF4139 DOMAIN-CONTAINING PROTEIN"/>
    <property type="match status" value="1"/>
</dbReference>
<sequence length="97" mass="11170">MTLGKAFDLVCEVKQTGYEDLSDRRNRRYESAFEVSLRNRKEQEAVTIGVLAHFPGEWQIRDSSHDYVREDAFTARFSIEVPAGKEVILSYGVRITL</sequence>
<evidence type="ECO:0000313" key="1">
    <source>
        <dbReference type="EMBL" id="GAG52710.1"/>
    </source>
</evidence>
<reference evidence="1" key="1">
    <citation type="journal article" date="2014" name="Front. Microbiol.">
        <title>High frequency of phylogenetically diverse reductive dehalogenase-homologous genes in deep subseafloor sedimentary metagenomes.</title>
        <authorList>
            <person name="Kawai M."/>
            <person name="Futagami T."/>
            <person name="Toyoda A."/>
            <person name="Takaki Y."/>
            <person name="Nishi S."/>
            <person name="Hori S."/>
            <person name="Arai W."/>
            <person name="Tsubouchi T."/>
            <person name="Morono Y."/>
            <person name="Uchiyama I."/>
            <person name="Ito T."/>
            <person name="Fujiyama A."/>
            <person name="Inagaki F."/>
            <person name="Takami H."/>
        </authorList>
    </citation>
    <scope>NUCLEOTIDE SEQUENCE</scope>
    <source>
        <strain evidence="1">Expedition CK06-06</strain>
    </source>
</reference>
<accession>X0YA44</accession>
<evidence type="ECO:0008006" key="2">
    <source>
        <dbReference type="Google" id="ProtNLM"/>
    </source>
</evidence>